<evidence type="ECO:0000256" key="4">
    <source>
        <dbReference type="ARBA" id="ARBA00022989"/>
    </source>
</evidence>
<dbReference type="RefSeq" id="WP_038187950.1">
    <property type="nucleotide sequence ID" value="NZ_JRWP01000004.1"/>
</dbReference>
<dbReference type="PANTHER" id="PTHR42709:SF6">
    <property type="entry name" value="UNDECAPRENYL PHOSPHATE TRANSPORTER A"/>
    <property type="match status" value="1"/>
</dbReference>
<evidence type="ECO:0000313" key="8">
    <source>
        <dbReference type="EMBL" id="KGY09946.1"/>
    </source>
</evidence>
<feature type="transmembrane region" description="Helical" evidence="6">
    <location>
        <begin position="169"/>
        <end position="187"/>
    </location>
</feature>
<accession>A0A0A5I2C3</accession>
<organism evidence="8 9">
    <name type="scientific">Photobacterium sp. (strain ATCC 43367)</name>
    <dbReference type="NCBI Taxonomy" id="379097"/>
    <lineage>
        <taxon>Bacteria</taxon>
        <taxon>Pseudomonadati</taxon>
        <taxon>Pseudomonadota</taxon>
        <taxon>Gammaproteobacteria</taxon>
        <taxon>Vibrionales</taxon>
        <taxon>Vibrionaceae</taxon>
        <taxon>Vibrio</taxon>
        <taxon>Vibrio oreintalis group</taxon>
    </lineage>
</organism>
<dbReference type="STRING" id="379097.SE23_07255"/>
<name>A0A0A5I2C3_PHOS4</name>
<sequence length="200" mass="22448">MIDFATTMEAWLFQDNLSLSMLFVGVVLLSYLLEDLAIITAATLSVEHIMPPSLALAAIFVGISSGDMGLYLLGKLAKKVAWFRYRLLRYHRARKLRRTLHQQAFKTLFIVRFVPGLRTVGFTLSGFLDVPKVTFLLAVITATGLWTLLVFGSFFQLGNAAWLQDSQGAWLLIPAGLCLMLLINKLITRTFLRDAYDTAR</sequence>
<gene>
    <name evidence="8" type="ORF">NM06_03250</name>
</gene>
<dbReference type="Proteomes" id="UP000030451">
    <property type="component" value="Unassembled WGS sequence"/>
</dbReference>
<evidence type="ECO:0000256" key="2">
    <source>
        <dbReference type="ARBA" id="ARBA00022475"/>
    </source>
</evidence>
<evidence type="ECO:0000256" key="1">
    <source>
        <dbReference type="ARBA" id="ARBA00004651"/>
    </source>
</evidence>
<protein>
    <submittedName>
        <fullName evidence="8">Membrane protein</fullName>
    </submittedName>
</protein>
<keyword evidence="2" id="KW-1003">Cell membrane</keyword>
<evidence type="ECO:0000259" key="7">
    <source>
        <dbReference type="Pfam" id="PF09335"/>
    </source>
</evidence>
<dbReference type="Pfam" id="PF09335">
    <property type="entry name" value="VTT_dom"/>
    <property type="match status" value="1"/>
</dbReference>
<feature type="domain" description="VTT" evidence="7">
    <location>
        <begin position="51"/>
        <end position="151"/>
    </location>
</feature>
<feature type="transmembrane region" description="Helical" evidence="6">
    <location>
        <begin position="53"/>
        <end position="74"/>
    </location>
</feature>
<reference evidence="8 9" key="1">
    <citation type="submission" date="2014-10" db="EMBL/GenBank/DDBJ databases">
        <title>Genome sequencing of Vibrio sinaloensis T08.</title>
        <authorList>
            <person name="Chan K.-G."/>
            <person name="Mohamad N.I."/>
        </authorList>
    </citation>
    <scope>NUCLEOTIDE SEQUENCE [LARGE SCALE GENOMIC DNA]</scope>
    <source>
        <strain evidence="8 9">T08</strain>
    </source>
</reference>
<dbReference type="OrthoDB" id="5703869at2"/>
<comment type="caution">
    <text evidence="8">The sequence shown here is derived from an EMBL/GenBank/DDBJ whole genome shotgun (WGS) entry which is preliminary data.</text>
</comment>
<dbReference type="PANTHER" id="PTHR42709">
    <property type="entry name" value="ALKALINE PHOSPHATASE LIKE PROTEIN"/>
    <property type="match status" value="1"/>
</dbReference>
<evidence type="ECO:0000256" key="5">
    <source>
        <dbReference type="ARBA" id="ARBA00023136"/>
    </source>
</evidence>
<dbReference type="GO" id="GO:0005886">
    <property type="term" value="C:plasma membrane"/>
    <property type="evidence" value="ECO:0007669"/>
    <property type="project" value="UniProtKB-SubCell"/>
</dbReference>
<evidence type="ECO:0000313" key="9">
    <source>
        <dbReference type="Proteomes" id="UP000030451"/>
    </source>
</evidence>
<keyword evidence="3 6" id="KW-0812">Transmembrane</keyword>
<dbReference type="InterPro" id="IPR032816">
    <property type="entry name" value="VTT_dom"/>
</dbReference>
<dbReference type="AlphaFoldDB" id="A0A0A5I2C3"/>
<comment type="subcellular location">
    <subcellularLocation>
        <location evidence="1">Cell membrane</location>
        <topology evidence="1">Multi-pass membrane protein</topology>
    </subcellularLocation>
</comment>
<keyword evidence="5 6" id="KW-0472">Membrane</keyword>
<dbReference type="InterPro" id="IPR051311">
    <property type="entry name" value="DedA_domain"/>
</dbReference>
<feature type="transmembrane region" description="Helical" evidence="6">
    <location>
        <begin position="134"/>
        <end position="157"/>
    </location>
</feature>
<proteinExistence type="predicted"/>
<dbReference type="EMBL" id="JRWP01000004">
    <property type="protein sequence ID" value="KGY09946.1"/>
    <property type="molecule type" value="Genomic_DNA"/>
</dbReference>
<feature type="transmembrane region" description="Helical" evidence="6">
    <location>
        <begin position="12"/>
        <end position="33"/>
    </location>
</feature>
<evidence type="ECO:0000256" key="3">
    <source>
        <dbReference type="ARBA" id="ARBA00022692"/>
    </source>
</evidence>
<evidence type="ECO:0000256" key="6">
    <source>
        <dbReference type="SAM" id="Phobius"/>
    </source>
</evidence>
<keyword evidence="4 6" id="KW-1133">Transmembrane helix</keyword>